<feature type="compositionally biased region" description="Basic and acidic residues" evidence="1">
    <location>
        <begin position="35"/>
        <end position="55"/>
    </location>
</feature>
<feature type="compositionally biased region" description="Acidic residues" evidence="1">
    <location>
        <begin position="56"/>
        <end position="65"/>
    </location>
</feature>
<keyword evidence="3" id="KW-1185">Reference proteome</keyword>
<feature type="compositionally biased region" description="Basic and acidic residues" evidence="1">
    <location>
        <begin position="1"/>
        <end position="25"/>
    </location>
</feature>
<dbReference type="Proteomes" id="UP001060150">
    <property type="component" value="Chromosome"/>
</dbReference>
<evidence type="ECO:0000256" key="1">
    <source>
        <dbReference type="SAM" id="MobiDB-lite"/>
    </source>
</evidence>
<evidence type="ECO:0000313" key="3">
    <source>
        <dbReference type="Proteomes" id="UP001060150"/>
    </source>
</evidence>
<dbReference type="EMBL" id="CP102332">
    <property type="protein sequence ID" value="UUS33826.1"/>
    <property type="molecule type" value="Genomic_DNA"/>
</dbReference>
<name>A0ABY5NCV0_9ACTN</name>
<evidence type="ECO:0000313" key="2">
    <source>
        <dbReference type="EMBL" id="UUS33826.1"/>
    </source>
</evidence>
<proteinExistence type="predicted"/>
<organism evidence="2 3">
    <name type="scientific">Streptomyces changanensis</name>
    <dbReference type="NCBI Taxonomy" id="2964669"/>
    <lineage>
        <taxon>Bacteria</taxon>
        <taxon>Bacillati</taxon>
        <taxon>Actinomycetota</taxon>
        <taxon>Actinomycetes</taxon>
        <taxon>Kitasatosporales</taxon>
        <taxon>Streptomycetaceae</taxon>
        <taxon>Streptomyces</taxon>
    </lineage>
</organism>
<accession>A0ABY5NCV0</accession>
<reference evidence="2" key="1">
    <citation type="submission" date="2022-08" db="EMBL/GenBank/DDBJ databases">
        <title>Streptomyces changanensis sp. nov., an actinomycete isolated from soil.</title>
        <authorList>
            <person name="Wu H."/>
            <person name="Han L."/>
        </authorList>
    </citation>
    <scope>NUCLEOTIDE SEQUENCE</scope>
    <source>
        <strain evidence="2">HL-66</strain>
    </source>
</reference>
<dbReference type="RefSeq" id="WP_257375511.1">
    <property type="nucleotide sequence ID" value="NZ_CP102332.1"/>
</dbReference>
<gene>
    <name evidence="2" type="ORF">NRO40_25340</name>
</gene>
<protein>
    <submittedName>
        <fullName evidence="2">Uncharacterized protein</fullName>
    </submittedName>
</protein>
<feature type="region of interest" description="Disordered" evidence="1">
    <location>
        <begin position="1"/>
        <end position="65"/>
    </location>
</feature>
<sequence length="65" mass="7534">MNQIGDKPEEVRKHREEERRRARGDDPDEPGGAEGRPEHDRADRAATDEAARDSFDTYEEIEDRP</sequence>